<keyword evidence="3" id="KW-1185">Reference proteome</keyword>
<dbReference type="AlphaFoldDB" id="A0A9D4BCG4"/>
<evidence type="ECO:0000256" key="1">
    <source>
        <dbReference type="SAM" id="MobiDB-lite"/>
    </source>
</evidence>
<name>A0A9D4BCG4_DREPO</name>
<feature type="compositionally biased region" description="Polar residues" evidence="1">
    <location>
        <begin position="11"/>
        <end position="20"/>
    </location>
</feature>
<feature type="non-terminal residue" evidence="2">
    <location>
        <position position="1"/>
    </location>
</feature>
<dbReference type="EMBL" id="JAIWYP010000082">
    <property type="protein sequence ID" value="KAH3690056.1"/>
    <property type="molecule type" value="Genomic_DNA"/>
</dbReference>
<gene>
    <name evidence="2" type="ORF">DPMN_191803</name>
</gene>
<reference evidence="2" key="2">
    <citation type="submission" date="2020-11" db="EMBL/GenBank/DDBJ databases">
        <authorList>
            <person name="McCartney M.A."/>
            <person name="Auch B."/>
            <person name="Kono T."/>
            <person name="Mallez S."/>
            <person name="Becker A."/>
            <person name="Gohl D.M."/>
            <person name="Silverstein K.A.T."/>
            <person name="Koren S."/>
            <person name="Bechman K.B."/>
            <person name="Herman A."/>
            <person name="Abrahante J.E."/>
            <person name="Garbe J."/>
        </authorList>
    </citation>
    <scope>NUCLEOTIDE SEQUENCE</scope>
    <source>
        <strain evidence="2">Duluth1</strain>
        <tissue evidence="2">Whole animal</tissue>
    </source>
</reference>
<dbReference type="Proteomes" id="UP000828390">
    <property type="component" value="Unassembled WGS sequence"/>
</dbReference>
<accession>A0A9D4BCG4</accession>
<reference evidence="2" key="1">
    <citation type="journal article" date="2019" name="bioRxiv">
        <title>The Genome of the Zebra Mussel, Dreissena polymorpha: A Resource for Invasive Species Research.</title>
        <authorList>
            <person name="McCartney M.A."/>
            <person name="Auch B."/>
            <person name="Kono T."/>
            <person name="Mallez S."/>
            <person name="Zhang Y."/>
            <person name="Obille A."/>
            <person name="Becker A."/>
            <person name="Abrahante J.E."/>
            <person name="Garbe J."/>
            <person name="Badalamenti J.P."/>
            <person name="Herman A."/>
            <person name="Mangelson H."/>
            <person name="Liachko I."/>
            <person name="Sullivan S."/>
            <person name="Sone E.D."/>
            <person name="Koren S."/>
            <person name="Silverstein K.A.T."/>
            <person name="Beckman K.B."/>
            <person name="Gohl D.M."/>
        </authorList>
    </citation>
    <scope>NUCLEOTIDE SEQUENCE</scope>
    <source>
        <strain evidence="2">Duluth1</strain>
        <tissue evidence="2">Whole animal</tissue>
    </source>
</reference>
<evidence type="ECO:0000313" key="2">
    <source>
        <dbReference type="EMBL" id="KAH3690056.1"/>
    </source>
</evidence>
<feature type="region of interest" description="Disordered" evidence="1">
    <location>
        <begin position="1"/>
        <end position="20"/>
    </location>
</feature>
<protein>
    <submittedName>
        <fullName evidence="2">Uncharacterized protein</fullName>
    </submittedName>
</protein>
<sequence length="64" mass="6937">MPIMPMAESDTAASGSRISTGQIRNHVESCIATNLDHTGTYLYTSQGNSDEELPESATEIIHQQ</sequence>
<evidence type="ECO:0000313" key="3">
    <source>
        <dbReference type="Proteomes" id="UP000828390"/>
    </source>
</evidence>
<organism evidence="2 3">
    <name type="scientific">Dreissena polymorpha</name>
    <name type="common">Zebra mussel</name>
    <name type="synonym">Mytilus polymorpha</name>
    <dbReference type="NCBI Taxonomy" id="45954"/>
    <lineage>
        <taxon>Eukaryota</taxon>
        <taxon>Metazoa</taxon>
        <taxon>Spiralia</taxon>
        <taxon>Lophotrochozoa</taxon>
        <taxon>Mollusca</taxon>
        <taxon>Bivalvia</taxon>
        <taxon>Autobranchia</taxon>
        <taxon>Heteroconchia</taxon>
        <taxon>Euheterodonta</taxon>
        <taxon>Imparidentia</taxon>
        <taxon>Neoheterodontei</taxon>
        <taxon>Myida</taxon>
        <taxon>Dreissenoidea</taxon>
        <taxon>Dreissenidae</taxon>
        <taxon>Dreissena</taxon>
    </lineage>
</organism>
<comment type="caution">
    <text evidence="2">The sequence shown here is derived from an EMBL/GenBank/DDBJ whole genome shotgun (WGS) entry which is preliminary data.</text>
</comment>
<proteinExistence type="predicted"/>